<feature type="domain" description="CheW-like" evidence="1">
    <location>
        <begin position="5"/>
        <end position="147"/>
    </location>
</feature>
<dbReference type="SMART" id="SM00260">
    <property type="entry name" value="CheW"/>
    <property type="match status" value="3"/>
</dbReference>
<dbReference type="GO" id="GO:0007165">
    <property type="term" value="P:signal transduction"/>
    <property type="evidence" value="ECO:0007669"/>
    <property type="project" value="InterPro"/>
</dbReference>
<dbReference type="EMBL" id="JACEIB010000024">
    <property type="protein sequence ID" value="MBA2935179.1"/>
    <property type="molecule type" value="Genomic_DNA"/>
</dbReference>
<dbReference type="PANTHER" id="PTHR22617">
    <property type="entry name" value="CHEMOTAXIS SENSOR HISTIDINE KINASE-RELATED"/>
    <property type="match status" value="1"/>
</dbReference>
<protein>
    <submittedName>
        <fullName evidence="2">Chemotaxis protein CheW</fullName>
    </submittedName>
</protein>
<comment type="caution">
    <text evidence="2">The sequence shown here is derived from an EMBL/GenBank/DDBJ whole genome shotgun (WGS) entry which is preliminary data.</text>
</comment>
<name>A0A838L9F7_9SPHN</name>
<dbReference type="GO" id="GO:0005829">
    <property type="term" value="C:cytosol"/>
    <property type="evidence" value="ECO:0007669"/>
    <property type="project" value="TreeGrafter"/>
</dbReference>
<dbReference type="InterPro" id="IPR036061">
    <property type="entry name" value="CheW-like_dom_sf"/>
</dbReference>
<reference evidence="2 3" key="1">
    <citation type="submission" date="2020-07" db="EMBL/GenBank/DDBJ databases">
        <authorList>
            <person name="Sun Q."/>
        </authorList>
    </citation>
    <scope>NUCLEOTIDE SEQUENCE [LARGE SCALE GENOMIC DNA]</scope>
    <source>
        <strain evidence="2 3">CGMCC 1.13654</strain>
    </source>
</reference>
<keyword evidence="3" id="KW-1185">Reference proteome</keyword>
<feature type="domain" description="CheW-like" evidence="1">
    <location>
        <begin position="138"/>
        <end position="282"/>
    </location>
</feature>
<dbReference type="InterPro" id="IPR039315">
    <property type="entry name" value="CheW"/>
</dbReference>
<feature type="domain" description="CheW-like" evidence="1">
    <location>
        <begin position="304"/>
        <end position="443"/>
    </location>
</feature>
<accession>A0A838L9F7</accession>
<dbReference type="SUPFAM" id="SSF50341">
    <property type="entry name" value="CheW-like"/>
    <property type="match status" value="3"/>
</dbReference>
<organism evidence="2 3">
    <name type="scientific">Sphingomonas chungangi</name>
    <dbReference type="NCBI Taxonomy" id="2683589"/>
    <lineage>
        <taxon>Bacteria</taxon>
        <taxon>Pseudomonadati</taxon>
        <taxon>Pseudomonadota</taxon>
        <taxon>Alphaproteobacteria</taxon>
        <taxon>Sphingomonadales</taxon>
        <taxon>Sphingomonadaceae</taxon>
        <taxon>Sphingomonas</taxon>
    </lineage>
</organism>
<dbReference type="GO" id="GO:0006935">
    <property type="term" value="P:chemotaxis"/>
    <property type="evidence" value="ECO:0007669"/>
    <property type="project" value="InterPro"/>
</dbReference>
<dbReference type="PANTHER" id="PTHR22617:SF23">
    <property type="entry name" value="CHEMOTAXIS PROTEIN CHEW"/>
    <property type="match status" value="1"/>
</dbReference>
<dbReference type="AlphaFoldDB" id="A0A838L9F7"/>
<proteinExistence type="predicted"/>
<sequence length="456" mass="49152">MAENPSRFLTFRAAGRLQALPADSVREVMKLPATTRVPHAPAGMIGLGNVRGTAVPILSVSVLQGGTASGDRIMVLDRADPIALLVDEVREVVDRKGRTKALDIEALVGLALRQAPARTAATRARMIATKEQASEAATLDLISFVAGGQEFALPLDQVSEVVAVPAEISRLPDVDRAVLGTVEHRGELLPILVLAPLLGLSEDVGGRPTRIVVATMRGHRIGLAVTSMRSVLAVDEADVDPVPTVIARRASEARIQAIARLEGGRRLISILAADQLFTEALMTHMPERRDERPEDVAEMATEATEPFLIVRLGTQNFGLPAMAVDEIVRVPDVLTRLPKAPGFVEGVMNLRGHAIPVIDQRRRFGETEQADTRRRAVVVRLRSLKAAFIVDEVTEIRRLEASSVSPAPSISDETRLFDRTAMMPDGSIALLIEPAELLDGTERDLLTALQTDTATS</sequence>
<dbReference type="Proteomes" id="UP000570166">
    <property type="component" value="Unassembled WGS sequence"/>
</dbReference>
<evidence type="ECO:0000313" key="3">
    <source>
        <dbReference type="Proteomes" id="UP000570166"/>
    </source>
</evidence>
<dbReference type="Pfam" id="PF01584">
    <property type="entry name" value="CheW"/>
    <property type="match status" value="3"/>
</dbReference>
<dbReference type="Gene3D" id="2.30.30.40">
    <property type="entry name" value="SH3 Domains"/>
    <property type="match status" value="2"/>
</dbReference>
<evidence type="ECO:0000259" key="1">
    <source>
        <dbReference type="PROSITE" id="PS50851"/>
    </source>
</evidence>
<evidence type="ECO:0000313" key="2">
    <source>
        <dbReference type="EMBL" id="MBA2935179.1"/>
    </source>
</evidence>
<dbReference type="PROSITE" id="PS50851">
    <property type="entry name" value="CHEW"/>
    <property type="match status" value="3"/>
</dbReference>
<dbReference type="InterPro" id="IPR002545">
    <property type="entry name" value="CheW-lke_dom"/>
</dbReference>
<dbReference type="Gene3D" id="2.40.50.180">
    <property type="entry name" value="CheA-289, Domain 4"/>
    <property type="match status" value="3"/>
</dbReference>
<gene>
    <name evidence="2" type="ORF">HZF05_13900</name>
</gene>